<comment type="similarity">
    <text evidence="3">Belongs to the SINA (Seven in absentia) family.</text>
</comment>
<dbReference type="PANTHER" id="PTHR45877">
    <property type="entry name" value="E3 UBIQUITIN-PROTEIN LIGASE SIAH2"/>
    <property type="match status" value="1"/>
</dbReference>
<dbReference type="SUPFAM" id="SSF49599">
    <property type="entry name" value="TRAF domain-like"/>
    <property type="match status" value="1"/>
</dbReference>
<dbReference type="InterPro" id="IPR049548">
    <property type="entry name" value="Sina-like_RING"/>
</dbReference>
<evidence type="ECO:0000256" key="5">
    <source>
        <dbReference type="ARBA" id="ARBA00022679"/>
    </source>
</evidence>
<gene>
    <name evidence="14" type="ORF">g.20153</name>
</gene>
<sequence length="736" mass="81648">MERPERPSRHKSNPVKFRPNFSSDSDSELNENDAPMQITFYDHHPPESANVSGGPSTSATTQPTSQSSTETPNNLMRVTPPLPTASQQEEPPPEPAPPEIRRKRCGATLAATSAAASVIFDSVDNLIDATSNSNRSDSPERPLERFQHSDYVIRPRSFCNLECSNAIIRPPVFKLKRPNGPIDLTPNPTNRDPACPVVTSSFSLCDNPALPSGAETSSGYLNRLSFSGGAYKVQRSPQGNQPSTSSSILRHFDEMCNSNPVYRRRNKGTSLNVRFLETRRGYDGSNSENSLSTNRESSRNRINNSLDDYCDLVGNFLFRYPSPPASTDNQSDLLSRSTPLTERVSDDFTSAGPSLSGPSLSAPGPSLSAPSPTLPDLIRERNATLNDFTFITSYNPLPITVSEPIPIRQVAEIGEPMEQSNDDVIVVETPERPTLSSSPDSYMVPSSRTPTPQLQQPPASQPARDKAQSNNVPMTLQELNQTLVSLLECPVCLDHATPPIYQCCKGHILCQNCHPRLTTCPICRSHLPGDRNSAMEKVAEKLMYPCKNTVTGCSMMLKLDDKQEHEEGCGFRHYACIVSTCHWKGYKPELVVHLQSNHSDRLISGSSKEVQVPLTVQVGGAMFISHHWIQSAHNEVFNVIFHVDLYKKIMKGCVIYIGSPDKAEKFRYQFELKQRFPPYRSQVFSRRTHADTVKPGQTMCVNSDFSFNIDLASIYRSEISKALNTIPIFITILQEE</sequence>
<comment type="pathway">
    <text evidence="2">Protein modification; protein ubiquitination.</text>
</comment>
<dbReference type="InterPro" id="IPR013010">
    <property type="entry name" value="Znf_SIAH"/>
</dbReference>
<dbReference type="GO" id="GO:0031624">
    <property type="term" value="F:ubiquitin conjugating enzyme binding"/>
    <property type="evidence" value="ECO:0007669"/>
    <property type="project" value="TreeGrafter"/>
</dbReference>
<feature type="region of interest" description="Disordered" evidence="11">
    <location>
        <begin position="1"/>
        <end position="100"/>
    </location>
</feature>
<feature type="region of interest" description="Disordered" evidence="11">
    <location>
        <begin position="432"/>
        <end position="468"/>
    </location>
</feature>
<evidence type="ECO:0000256" key="11">
    <source>
        <dbReference type="SAM" id="MobiDB-lite"/>
    </source>
</evidence>
<dbReference type="GO" id="GO:0016567">
    <property type="term" value="P:protein ubiquitination"/>
    <property type="evidence" value="ECO:0007669"/>
    <property type="project" value="UniProtKB-UniPathway"/>
</dbReference>
<organism evidence="14">
    <name type="scientific">Graphocephala atropunctata</name>
    <dbReference type="NCBI Taxonomy" id="36148"/>
    <lineage>
        <taxon>Eukaryota</taxon>
        <taxon>Metazoa</taxon>
        <taxon>Ecdysozoa</taxon>
        <taxon>Arthropoda</taxon>
        <taxon>Hexapoda</taxon>
        <taxon>Insecta</taxon>
        <taxon>Pterygota</taxon>
        <taxon>Neoptera</taxon>
        <taxon>Paraneoptera</taxon>
        <taxon>Hemiptera</taxon>
        <taxon>Auchenorrhyncha</taxon>
        <taxon>Membracoidea</taxon>
        <taxon>Cicadellidae</taxon>
        <taxon>Cicadellinae</taxon>
        <taxon>Cicadellini</taxon>
        <taxon>Graphocephala</taxon>
    </lineage>
</organism>
<dbReference type="EC" id="2.3.2.27" evidence="4"/>
<dbReference type="PROSITE" id="PS50089">
    <property type="entry name" value="ZF_RING_2"/>
    <property type="match status" value="1"/>
</dbReference>
<dbReference type="SUPFAM" id="SSF57850">
    <property type="entry name" value="RING/U-box"/>
    <property type="match status" value="1"/>
</dbReference>
<evidence type="ECO:0000256" key="9">
    <source>
        <dbReference type="ARBA" id="ARBA00022833"/>
    </source>
</evidence>
<dbReference type="GO" id="GO:0008270">
    <property type="term" value="F:zinc ion binding"/>
    <property type="evidence" value="ECO:0007669"/>
    <property type="project" value="UniProtKB-KW"/>
</dbReference>
<evidence type="ECO:0000256" key="3">
    <source>
        <dbReference type="ARBA" id="ARBA00009119"/>
    </source>
</evidence>
<dbReference type="Gene3D" id="3.30.40.10">
    <property type="entry name" value="Zinc/RING finger domain, C3HC4 (zinc finger)"/>
    <property type="match status" value="2"/>
</dbReference>
<feature type="compositionally biased region" description="Low complexity" evidence="11">
    <location>
        <begin position="436"/>
        <end position="462"/>
    </location>
</feature>
<accession>A0A1B6MN40</accession>
<dbReference type="PANTHER" id="PTHR45877:SF2">
    <property type="entry name" value="E3 UBIQUITIN-PROTEIN LIGASE SINA-RELATED"/>
    <property type="match status" value="1"/>
</dbReference>
<dbReference type="GO" id="GO:0061630">
    <property type="term" value="F:ubiquitin protein ligase activity"/>
    <property type="evidence" value="ECO:0007669"/>
    <property type="project" value="UniProtKB-EC"/>
</dbReference>
<keyword evidence="6" id="KW-0479">Metal-binding</keyword>
<dbReference type="Pfam" id="PF21362">
    <property type="entry name" value="Sina_RING"/>
    <property type="match status" value="1"/>
</dbReference>
<dbReference type="EMBL" id="GEBQ01002621">
    <property type="protein sequence ID" value="JAT37356.1"/>
    <property type="molecule type" value="Transcribed_RNA"/>
</dbReference>
<keyword evidence="7 10" id="KW-0863">Zinc-finger</keyword>
<evidence type="ECO:0000256" key="8">
    <source>
        <dbReference type="ARBA" id="ARBA00022786"/>
    </source>
</evidence>
<dbReference type="UniPathway" id="UPA00143"/>
<dbReference type="FunFam" id="3.30.40.10:FF:000041">
    <property type="entry name" value="E3 ubiquitin-protein ligase SINAT3"/>
    <property type="match status" value="1"/>
</dbReference>
<dbReference type="PROSITE" id="PS51081">
    <property type="entry name" value="ZF_SIAH"/>
    <property type="match status" value="1"/>
</dbReference>
<comment type="catalytic activity">
    <reaction evidence="1">
        <text>S-ubiquitinyl-[E2 ubiquitin-conjugating enzyme]-L-cysteine + [acceptor protein]-L-lysine = [E2 ubiquitin-conjugating enzyme]-L-cysteine + N(6)-ubiquitinyl-[acceptor protein]-L-lysine.</text>
        <dbReference type="EC" id="2.3.2.27"/>
    </reaction>
</comment>
<dbReference type="InterPro" id="IPR013083">
    <property type="entry name" value="Znf_RING/FYVE/PHD"/>
</dbReference>
<dbReference type="InterPro" id="IPR001841">
    <property type="entry name" value="Znf_RING"/>
</dbReference>
<feature type="domain" description="SIAH-type" evidence="13">
    <location>
        <begin position="541"/>
        <end position="599"/>
    </location>
</feature>
<feature type="compositionally biased region" description="Low complexity" evidence="11">
    <location>
        <begin position="52"/>
        <end position="71"/>
    </location>
</feature>
<evidence type="ECO:0000256" key="2">
    <source>
        <dbReference type="ARBA" id="ARBA00004906"/>
    </source>
</evidence>
<keyword evidence="5" id="KW-0808">Transferase</keyword>
<feature type="region of interest" description="Disordered" evidence="11">
    <location>
        <begin position="344"/>
        <end position="373"/>
    </location>
</feature>
<dbReference type="InterPro" id="IPR004162">
    <property type="entry name" value="SINA-like_animal"/>
</dbReference>
<proteinExistence type="inferred from homology"/>
<evidence type="ECO:0000256" key="4">
    <source>
        <dbReference type="ARBA" id="ARBA00012483"/>
    </source>
</evidence>
<feature type="domain" description="RING-type" evidence="12">
    <location>
        <begin position="489"/>
        <end position="524"/>
    </location>
</feature>
<evidence type="ECO:0000256" key="6">
    <source>
        <dbReference type="ARBA" id="ARBA00022723"/>
    </source>
</evidence>
<dbReference type="Pfam" id="PF21361">
    <property type="entry name" value="Sina_ZnF"/>
    <property type="match status" value="1"/>
</dbReference>
<feature type="region of interest" description="Disordered" evidence="11">
    <location>
        <begin position="281"/>
        <end position="302"/>
    </location>
</feature>
<evidence type="ECO:0000256" key="7">
    <source>
        <dbReference type="ARBA" id="ARBA00022771"/>
    </source>
</evidence>
<feature type="compositionally biased region" description="Low complexity" evidence="11">
    <location>
        <begin position="292"/>
        <end position="302"/>
    </location>
</feature>
<evidence type="ECO:0000256" key="1">
    <source>
        <dbReference type="ARBA" id="ARBA00000900"/>
    </source>
</evidence>
<keyword evidence="8" id="KW-0833">Ubl conjugation pathway</keyword>
<evidence type="ECO:0000259" key="12">
    <source>
        <dbReference type="PROSITE" id="PS50089"/>
    </source>
</evidence>
<reference evidence="14" key="1">
    <citation type="submission" date="2015-11" db="EMBL/GenBank/DDBJ databases">
        <title>De novo transcriptome assembly of four potential Pierce s Disease insect vectors from Arizona vineyards.</title>
        <authorList>
            <person name="Tassone E.E."/>
        </authorList>
    </citation>
    <scope>NUCLEOTIDE SEQUENCE</scope>
</reference>
<name>A0A1B6MN40_9HEMI</name>
<evidence type="ECO:0000259" key="13">
    <source>
        <dbReference type="PROSITE" id="PS51081"/>
    </source>
</evidence>
<protein>
    <recommendedName>
        <fullName evidence="4">RING-type E3 ubiquitin transferase</fullName>
        <ecNumber evidence="4">2.3.2.27</ecNumber>
    </recommendedName>
</protein>
<dbReference type="AlphaFoldDB" id="A0A1B6MN40"/>
<keyword evidence="9" id="KW-0862">Zinc</keyword>
<dbReference type="GO" id="GO:0043161">
    <property type="term" value="P:proteasome-mediated ubiquitin-dependent protein catabolic process"/>
    <property type="evidence" value="ECO:0007669"/>
    <property type="project" value="TreeGrafter"/>
</dbReference>
<evidence type="ECO:0000256" key="10">
    <source>
        <dbReference type="PROSITE-ProRule" id="PRU00455"/>
    </source>
</evidence>
<feature type="compositionally biased region" description="Low complexity" evidence="11">
    <location>
        <begin position="350"/>
        <end position="371"/>
    </location>
</feature>
<evidence type="ECO:0000313" key="14">
    <source>
        <dbReference type="EMBL" id="JAT37356.1"/>
    </source>
</evidence>
<dbReference type="GO" id="GO:0005737">
    <property type="term" value="C:cytoplasm"/>
    <property type="evidence" value="ECO:0007669"/>
    <property type="project" value="TreeGrafter"/>
</dbReference>